<dbReference type="Proteomes" id="UP001489004">
    <property type="component" value="Unassembled WGS sequence"/>
</dbReference>
<evidence type="ECO:0000313" key="9">
    <source>
        <dbReference type="EMBL" id="KAK9809234.1"/>
    </source>
</evidence>
<feature type="compositionally biased region" description="Basic and acidic residues" evidence="6">
    <location>
        <begin position="347"/>
        <end position="363"/>
    </location>
</feature>
<dbReference type="SMART" id="SM00320">
    <property type="entry name" value="WD40"/>
    <property type="match status" value="4"/>
</dbReference>
<dbReference type="Gene3D" id="2.130.10.10">
    <property type="entry name" value="YVTN repeat-like/Quinoprotein amine dehydrogenase"/>
    <property type="match status" value="2"/>
</dbReference>
<evidence type="ECO:0000256" key="3">
    <source>
        <dbReference type="ARBA" id="ARBA00022737"/>
    </source>
</evidence>
<feature type="domain" description="WDHD1/CFT4 second beta-propeller" evidence="7">
    <location>
        <begin position="380"/>
        <end position="664"/>
    </location>
</feature>
<dbReference type="InterPro" id="IPR015943">
    <property type="entry name" value="WD40/YVTN_repeat-like_dom_sf"/>
</dbReference>
<organism evidence="9 10">
    <name type="scientific">[Myrmecia] bisecta</name>
    <dbReference type="NCBI Taxonomy" id="41462"/>
    <lineage>
        <taxon>Eukaryota</taxon>
        <taxon>Viridiplantae</taxon>
        <taxon>Chlorophyta</taxon>
        <taxon>core chlorophytes</taxon>
        <taxon>Trebouxiophyceae</taxon>
        <taxon>Trebouxiales</taxon>
        <taxon>Trebouxiaceae</taxon>
        <taxon>Myrmecia</taxon>
    </lineage>
</organism>
<dbReference type="InterPro" id="IPR022100">
    <property type="entry name" value="WDHD1/CFT4_beta-prop_2nd"/>
</dbReference>
<accession>A0AAW1PMQ4</accession>
<feature type="region of interest" description="Disordered" evidence="6">
    <location>
        <begin position="783"/>
        <end position="887"/>
    </location>
</feature>
<dbReference type="GO" id="GO:0000278">
    <property type="term" value="P:mitotic cell cycle"/>
    <property type="evidence" value="ECO:0007669"/>
    <property type="project" value="TreeGrafter"/>
</dbReference>
<dbReference type="Pfam" id="PF00400">
    <property type="entry name" value="WD40"/>
    <property type="match status" value="2"/>
</dbReference>
<dbReference type="GO" id="GO:0006281">
    <property type="term" value="P:DNA repair"/>
    <property type="evidence" value="ECO:0007669"/>
    <property type="project" value="TreeGrafter"/>
</dbReference>
<evidence type="ECO:0000313" key="10">
    <source>
        <dbReference type="Proteomes" id="UP001489004"/>
    </source>
</evidence>
<name>A0AAW1PMQ4_9CHLO</name>
<dbReference type="Pfam" id="PF20946">
    <property type="entry name" value="Ctf4_C"/>
    <property type="match status" value="1"/>
</dbReference>
<dbReference type="PANTHER" id="PTHR19932:SF10">
    <property type="entry name" value="WD REPEAT AND HMG-BOX DNA-BINDING PROTEIN 1"/>
    <property type="match status" value="1"/>
</dbReference>
<gene>
    <name evidence="9" type="ORF">WJX72_011841</name>
</gene>
<dbReference type="PROSITE" id="PS50082">
    <property type="entry name" value="WD_REPEATS_2"/>
    <property type="match status" value="1"/>
</dbReference>
<feature type="region of interest" description="Disordered" evidence="6">
    <location>
        <begin position="290"/>
        <end position="391"/>
    </location>
</feature>
<dbReference type="PROSITE" id="PS50294">
    <property type="entry name" value="WD_REPEATS_REGION"/>
    <property type="match status" value="1"/>
</dbReference>
<dbReference type="GO" id="GO:0043596">
    <property type="term" value="C:nuclear replication fork"/>
    <property type="evidence" value="ECO:0007669"/>
    <property type="project" value="TreeGrafter"/>
</dbReference>
<keyword evidence="10" id="KW-1185">Reference proteome</keyword>
<dbReference type="InterPro" id="IPR001680">
    <property type="entry name" value="WD40_rpt"/>
</dbReference>
<comment type="subcellular location">
    <subcellularLocation>
        <location evidence="1">Nucleus</location>
    </subcellularLocation>
</comment>
<keyword evidence="4" id="KW-0539">Nucleus</keyword>
<dbReference type="AlphaFoldDB" id="A0AAW1PMQ4"/>
<dbReference type="InterPro" id="IPR048591">
    <property type="entry name" value="WDHD1/CFT4_hel"/>
</dbReference>
<feature type="domain" description="WDHD1/CFT4 helical bundle" evidence="8">
    <location>
        <begin position="678"/>
        <end position="776"/>
    </location>
</feature>
<protein>
    <recommendedName>
        <fullName evidence="11">Minichromosome loss protein Mcl1 middle region domain-containing protein</fullName>
    </recommendedName>
</protein>
<comment type="caution">
    <text evidence="9">The sequence shown here is derived from an EMBL/GenBank/DDBJ whole genome shotgun (WGS) entry which is preliminary data.</text>
</comment>
<sequence>MTCLAASPTGNTFVVGDQKHFLKIYSLPDAEFKGVATRFAMPVQSVAYSPDGAHLAVASDDDELKLIRVADSKVLRILQSGAFTRSVAYDPEPDADSTYLAAMTAEGLLQVFDIHRDLHKDAHAGGQPDGDVGKPVWTRKKAGPKASGYTHSQSLSIVTAAEAQLGNVDTASCGRNGLAWHPDGSFLAAPGPQHDVVLYERHSGAVAYTLSGPHTAPVNLVSYSPNGLYLVSAGQDKQLVVWQLEPTREVLAQQACRSTASSLAWHPTGNCLVWIGEDGNLDSWAGVVPADLPGPTETGEELQRRASPPGDAVTSMDQPDESMLGAEEDDEGLEPVNPEDSMEASQGDDRRGQMPKAGVERAIYRRPQPVPRETVKPQAPIQPGSTTDDGESLRRWLAYNQVGAISTYEDLEHSYHIVQVEFHDTARHRKRVPNMTDFYGVSLASLGEKGALYGSVTNKDSPSMILYRPFDSWAANSEWSVALPSGEDALAVAAGRTFCAVATSARLLRIFSPAGLQTGLVSLAGAPVALAAQGHWLAVVWHAASPSPQAEQRLQYAVHDVSEQQQVHAGMLPVSLAATLTWLGFSEAGLLAAYDSQGVMRLRSPDFGGSWVPVFSSAAARKGSEVYWPVALTEHDMHCIVCSSSSPQPQVIPGRRPVLSLVPLAVAVLHGEGPSGPLEADFLRSSLHLAHLREQMGAEASMEWEEAVGARELEVDKVLLKLLNAALKGDRLARALELAGSLHGVKSLEGALRLVNNARIPALAERISAFLQTRLELDAVEENEAAQNDPAEPAYTPLPAPTFTPSAKDGPPSPDAVLPAPAPPRQEASTYRAPLATAATNPFARVKKAAPAEQQSKDSSCMEAEDNITKRKALSNPFARKPKVAKS</sequence>
<evidence type="ECO:0000256" key="1">
    <source>
        <dbReference type="ARBA" id="ARBA00004123"/>
    </source>
</evidence>
<evidence type="ECO:0000259" key="7">
    <source>
        <dbReference type="Pfam" id="PF12341"/>
    </source>
</evidence>
<keyword evidence="3" id="KW-0677">Repeat</keyword>
<feature type="region of interest" description="Disordered" evidence="6">
    <location>
        <begin position="120"/>
        <end position="149"/>
    </location>
</feature>
<dbReference type="InterPro" id="IPR036322">
    <property type="entry name" value="WD40_repeat_dom_sf"/>
</dbReference>
<dbReference type="GO" id="GO:0003682">
    <property type="term" value="F:chromatin binding"/>
    <property type="evidence" value="ECO:0007669"/>
    <property type="project" value="TreeGrafter"/>
</dbReference>
<reference evidence="9 10" key="1">
    <citation type="journal article" date="2024" name="Nat. Commun.">
        <title>Phylogenomics reveals the evolutionary origins of lichenization in chlorophyte algae.</title>
        <authorList>
            <person name="Puginier C."/>
            <person name="Libourel C."/>
            <person name="Otte J."/>
            <person name="Skaloud P."/>
            <person name="Haon M."/>
            <person name="Grisel S."/>
            <person name="Petersen M."/>
            <person name="Berrin J.G."/>
            <person name="Delaux P.M."/>
            <person name="Dal Grande F."/>
            <person name="Keller J."/>
        </authorList>
    </citation>
    <scope>NUCLEOTIDE SEQUENCE [LARGE SCALE GENOMIC DNA]</scope>
    <source>
        <strain evidence="9 10">SAG 2043</strain>
    </source>
</reference>
<dbReference type="Pfam" id="PF12341">
    <property type="entry name" value="Mcl1_mid"/>
    <property type="match status" value="1"/>
</dbReference>
<evidence type="ECO:0000256" key="2">
    <source>
        <dbReference type="ARBA" id="ARBA00022574"/>
    </source>
</evidence>
<evidence type="ECO:0000256" key="6">
    <source>
        <dbReference type="SAM" id="MobiDB-lite"/>
    </source>
</evidence>
<evidence type="ECO:0008006" key="11">
    <source>
        <dbReference type="Google" id="ProtNLM"/>
    </source>
</evidence>
<feature type="repeat" description="WD" evidence="5">
    <location>
        <begin position="211"/>
        <end position="252"/>
    </location>
</feature>
<dbReference type="GO" id="GO:0006261">
    <property type="term" value="P:DNA-templated DNA replication"/>
    <property type="evidence" value="ECO:0007669"/>
    <property type="project" value="TreeGrafter"/>
</dbReference>
<evidence type="ECO:0000259" key="8">
    <source>
        <dbReference type="Pfam" id="PF20946"/>
    </source>
</evidence>
<evidence type="ECO:0000256" key="5">
    <source>
        <dbReference type="PROSITE-ProRule" id="PRU00221"/>
    </source>
</evidence>
<keyword evidence="2 5" id="KW-0853">WD repeat</keyword>
<dbReference type="PANTHER" id="PTHR19932">
    <property type="entry name" value="WD REPEAT AND HMG-BOX DNA BINDING PROTEIN"/>
    <property type="match status" value="1"/>
</dbReference>
<dbReference type="EMBL" id="JALJOR010000011">
    <property type="protein sequence ID" value="KAK9809234.1"/>
    <property type="molecule type" value="Genomic_DNA"/>
</dbReference>
<dbReference type="SUPFAM" id="SSF50978">
    <property type="entry name" value="WD40 repeat-like"/>
    <property type="match status" value="1"/>
</dbReference>
<proteinExistence type="predicted"/>
<evidence type="ECO:0000256" key="4">
    <source>
        <dbReference type="ARBA" id="ARBA00023242"/>
    </source>
</evidence>